<dbReference type="Proteomes" id="UP000321224">
    <property type="component" value="Unassembled WGS sequence"/>
</dbReference>
<name>A0A511HP45_9BACT</name>
<evidence type="ECO:0000313" key="4">
    <source>
        <dbReference type="EMBL" id="GEL75367.1"/>
    </source>
</evidence>
<dbReference type="AlphaFoldDB" id="A0A511HP45"/>
<keyword evidence="6" id="KW-1185">Reference proteome</keyword>
<dbReference type="InterPro" id="IPR027417">
    <property type="entry name" value="P-loop_NTPase"/>
</dbReference>
<evidence type="ECO:0000313" key="5">
    <source>
        <dbReference type="EMBL" id="SDE65299.1"/>
    </source>
</evidence>
<dbReference type="Gene3D" id="3.30.420.240">
    <property type="match status" value="1"/>
</dbReference>
<feature type="region of interest" description="Disordered" evidence="2">
    <location>
        <begin position="487"/>
        <end position="506"/>
    </location>
</feature>
<keyword evidence="1" id="KW-1188">Viral release from host cell</keyword>
<organism evidence="4 7">
    <name type="scientific">Myxococcus virescens</name>
    <dbReference type="NCBI Taxonomy" id="83456"/>
    <lineage>
        <taxon>Bacteria</taxon>
        <taxon>Pseudomonadati</taxon>
        <taxon>Myxococcota</taxon>
        <taxon>Myxococcia</taxon>
        <taxon>Myxococcales</taxon>
        <taxon>Cystobacterineae</taxon>
        <taxon>Myxococcaceae</taxon>
        <taxon>Myxococcus</taxon>
    </lineage>
</organism>
<evidence type="ECO:0000256" key="2">
    <source>
        <dbReference type="SAM" id="MobiDB-lite"/>
    </source>
</evidence>
<evidence type="ECO:0000313" key="7">
    <source>
        <dbReference type="Proteomes" id="UP000321224"/>
    </source>
</evidence>
<accession>A0A511HP45</accession>
<dbReference type="RefSeq" id="WP_090492051.1">
    <property type="nucleotide sequence ID" value="NZ_BJVY01000071.1"/>
</dbReference>
<feature type="domain" description="Terminase large subunit gp17-like C-terminal" evidence="3">
    <location>
        <begin position="315"/>
        <end position="472"/>
    </location>
</feature>
<dbReference type="EMBL" id="FNAJ01000009">
    <property type="protein sequence ID" value="SDE65299.1"/>
    <property type="molecule type" value="Genomic_DNA"/>
</dbReference>
<comment type="caution">
    <text evidence="4">The sequence shown here is derived from an EMBL/GenBank/DDBJ whole genome shotgun (WGS) entry which is preliminary data.</text>
</comment>
<dbReference type="Pfam" id="PF03237">
    <property type="entry name" value="Terminase_6N"/>
    <property type="match status" value="1"/>
</dbReference>
<evidence type="ECO:0000259" key="3">
    <source>
        <dbReference type="Pfam" id="PF17289"/>
    </source>
</evidence>
<protein>
    <submittedName>
        <fullName evidence="5">Large terminase phage packaging protein</fullName>
    </submittedName>
</protein>
<reference evidence="4 7" key="2">
    <citation type="submission" date="2019-07" db="EMBL/GenBank/DDBJ databases">
        <title>Whole genome shotgun sequence of Myxococcus virescens NBRC 100334.</title>
        <authorList>
            <person name="Hosoyama A."/>
            <person name="Uohara A."/>
            <person name="Ohji S."/>
            <person name="Ichikawa N."/>
        </authorList>
    </citation>
    <scope>NUCLEOTIDE SEQUENCE [LARGE SCALE GENOMIC DNA]</scope>
    <source>
        <strain evidence="4 7">NBRC 100334</strain>
    </source>
</reference>
<evidence type="ECO:0000256" key="1">
    <source>
        <dbReference type="ARBA" id="ARBA00022612"/>
    </source>
</evidence>
<dbReference type="InterPro" id="IPR035421">
    <property type="entry name" value="Terminase_6C"/>
</dbReference>
<dbReference type="Proteomes" id="UP000198717">
    <property type="component" value="Unassembled WGS sequence"/>
</dbReference>
<dbReference type="Gene3D" id="3.40.50.300">
    <property type="entry name" value="P-loop containing nucleotide triphosphate hydrolases"/>
    <property type="match status" value="1"/>
</dbReference>
<reference evidence="5 6" key="1">
    <citation type="submission" date="2016-10" db="EMBL/GenBank/DDBJ databases">
        <authorList>
            <person name="Varghese N."/>
            <person name="Submissions S."/>
        </authorList>
    </citation>
    <scope>NUCLEOTIDE SEQUENCE [LARGE SCALE GENOMIC DNA]</scope>
    <source>
        <strain evidence="5 6">DSM 2260</strain>
    </source>
</reference>
<dbReference type="Pfam" id="PF17289">
    <property type="entry name" value="Terminase_6C"/>
    <property type="match status" value="1"/>
</dbReference>
<sequence length="506" mass="56453">MVASASIIEAGEKLLEGIPVLTSERNGRFSVLQRVALRAREVQGTVAGFADLLGLTAQELVTLYYEPIYSLRPVQVPPLTYRTFFFLGGRGTGKTYAGACAVIEEARADPEARILIVGPTYSEIRQNQIEGPSGILSLCPPWFYPTYHRAKRLLVWPNGAQATWLPAKNADKFRGHQYTFIWADEPVAWKGDAIAVYKECRAVNRLRTTRMRREGLSARMFITTTPAPTPLFVEMLSDREGLVLARSSTLENSDNLDPAYVRYARRMMHSTEGRREFLGELTFSMDPAIYRRVNWKALRINPKDAPKEYDYIVVSIDPATGEKKNSDLHGIVVVGVRREKDGLDHVYVLADLSLQSPEPSAWAKRAVEALRAWEPAAKKDRRGRPRAWIFAETNTGGNMVTATIRAVAAKVKVQVQRAQQSKAERAAPVSALAEAGLVHMVGKHEKLEKQLARFTGQEGGHGRDDRADAFAWPIFLYVVPRRHNAGAAERVAAAKERAAQEDDEDE</sequence>
<dbReference type="EMBL" id="BJVY01000071">
    <property type="protein sequence ID" value="GEL75367.1"/>
    <property type="molecule type" value="Genomic_DNA"/>
</dbReference>
<evidence type="ECO:0000313" key="6">
    <source>
        <dbReference type="Proteomes" id="UP000198717"/>
    </source>
</evidence>
<gene>
    <name evidence="4" type="ORF">MVI01_71510</name>
    <name evidence="5" type="ORF">SAMN04488504_109283</name>
</gene>
<proteinExistence type="predicted"/>